<evidence type="ECO:0000256" key="4">
    <source>
        <dbReference type="SAM" id="MobiDB-lite"/>
    </source>
</evidence>
<accession>A0A9P6PL96</accession>
<dbReference type="Pfam" id="PF20147">
    <property type="entry name" value="Crinkler"/>
    <property type="match status" value="1"/>
</dbReference>
<feature type="region of interest" description="Disordered" evidence="4">
    <location>
        <begin position="149"/>
        <end position="177"/>
    </location>
</feature>
<evidence type="ECO:0000313" key="6">
    <source>
        <dbReference type="EMBL" id="KAG0247919.1"/>
    </source>
</evidence>
<dbReference type="AlphaFoldDB" id="A0A9P6PL96"/>
<reference evidence="6" key="1">
    <citation type="journal article" date="2020" name="Fungal Divers.">
        <title>Resolving the Mortierellaceae phylogeny through synthesis of multi-gene phylogenetics and phylogenomics.</title>
        <authorList>
            <person name="Vandepol N."/>
            <person name="Liber J."/>
            <person name="Desiro A."/>
            <person name="Na H."/>
            <person name="Kennedy M."/>
            <person name="Barry K."/>
            <person name="Grigoriev I.V."/>
            <person name="Miller A.N."/>
            <person name="O'Donnell K."/>
            <person name="Stajich J.E."/>
            <person name="Bonito G."/>
        </authorList>
    </citation>
    <scope>NUCLEOTIDE SEQUENCE</scope>
    <source>
        <strain evidence="6">KOD948</strain>
    </source>
</reference>
<dbReference type="InterPro" id="IPR045379">
    <property type="entry name" value="Crinkler_N"/>
</dbReference>
<organism evidence="6 7">
    <name type="scientific">Mortierella polycephala</name>
    <dbReference type="NCBI Taxonomy" id="41804"/>
    <lineage>
        <taxon>Eukaryota</taxon>
        <taxon>Fungi</taxon>
        <taxon>Fungi incertae sedis</taxon>
        <taxon>Mucoromycota</taxon>
        <taxon>Mortierellomycotina</taxon>
        <taxon>Mortierellomycetes</taxon>
        <taxon>Mortierellales</taxon>
        <taxon>Mortierellaceae</taxon>
        <taxon>Mortierella</taxon>
    </lineage>
</organism>
<proteinExistence type="predicted"/>
<dbReference type="GO" id="GO:0043657">
    <property type="term" value="C:host cell"/>
    <property type="evidence" value="ECO:0007669"/>
    <property type="project" value="UniProtKB-SubCell"/>
</dbReference>
<evidence type="ECO:0000313" key="7">
    <source>
        <dbReference type="Proteomes" id="UP000726737"/>
    </source>
</evidence>
<dbReference type="OrthoDB" id="2304312at2759"/>
<comment type="subcellular location">
    <subcellularLocation>
        <location evidence="1">Host cell</location>
    </subcellularLocation>
    <subcellularLocation>
        <location evidence="2">Secreted</location>
    </subcellularLocation>
</comment>
<comment type="caution">
    <text evidence="6">The sequence shown here is derived from an EMBL/GenBank/DDBJ whole genome shotgun (WGS) entry which is preliminary data.</text>
</comment>
<name>A0A9P6PL96_9FUNG</name>
<feature type="non-terminal residue" evidence="6">
    <location>
        <position position="177"/>
    </location>
</feature>
<evidence type="ECO:0000256" key="1">
    <source>
        <dbReference type="ARBA" id="ARBA00004340"/>
    </source>
</evidence>
<evidence type="ECO:0000256" key="3">
    <source>
        <dbReference type="ARBA" id="ARBA00022525"/>
    </source>
</evidence>
<feature type="domain" description="Crinkler effector protein N-terminal" evidence="5">
    <location>
        <begin position="6"/>
        <end position="92"/>
    </location>
</feature>
<evidence type="ECO:0000256" key="2">
    <source>
        <dbReference type="ARBA" id="ARBA00004613"/>
    </source>
</evidence>
<keyword evidence="7" id="KW-1185">Reference proteome</keyword>
<sequence>MTDNRMSLFCLVDGEATSNAFPVHQNSRPPQGLIKARQSPDFDDIVAKSLSLWRVSISLLDDDDDEMLLLLDTLTEKKKLRPATDLDEVFSDLRVDIKKITDKFFAPGPIVDFLDAFVKGEGALPITSGSIRGLPRAWRRGFGKAPETRPSLFMDLPDPSTPDSASRNHAAGSILEL</sequence>
<keyword evidence="3" id="KW-0964">Secreted</keyword>
<gene>
    <name evidence="6" type="ORF">BG011_000730</name>
</gene>
<protein>
    <recommendedName>
        <fullName evidence="5">Crinkler effector protein N-terminal domain-containing protein</fullName>
    </recommendedName>
</protein>
<dbReference type="Proteomes" id="UP000726737">
    <property type="component" value="Unassembled WGS sequence"/>
</dbReference>
<dbReference type="EMBL" id="JAAAJA010001166">
    <property type="protein sequence ID" value="KAG0247919.1"/>
    <property type="molecule type" value="Genomic_DNA"/>
</dbReference>
<dbReference type="GO" id="GO:0005576">
    <property type="term" value="C:extracellular region"/>
    <property type="evidence" value="ECO:0007669"/>
    <property type="project" value="UniProtKB-SubCell"/>
</dbReference>
<evidence type="ECO:0000259" key="5">
    <source>
        <dbReference type="Pfam" id="PF20147"/>
    </source>
</evidence>